<dbReference type="InterPro" id="IPR045070">
    <property type="entry name" value="MATE_MepA-like"/>
</dbReference>
<dbReference type="Pfam" id="PF01554">
    <property type="entry name" value="MatE"/>
    <property type="match status" value="2"/>
</dbReference>
<protein>
    <recommendedName>
        <fullName evidence="4">Multidrug export protein MepA</fullName>
    </recommendedName>
    <alternativeName>
        <fullName evidence="3">Multidrug resistance protein NorM</fullName>
    </alternativeName>
    <alternativeName>
        <fullName evidence="11">Na(+)/drug antiporter</fullName>
    </alternativeName>
</protein>
<dbReference type="InterPro" id="IPR048279">
    <property type="entry name" value="MdtK-like"/>
</dbReference>
<feature type="transmembrane region" description="Helical" evidence="12">
    <location>
        <begin position="173"/>
        <end position="198"/>
    </location>
</feature>
<dbReference type="PANTHER" id="PTHR43823:SF3">
    <property type="entry name" value="MULTIDRUG EXPORT PROTEIN MEPA"/>
    <property type="match status" value="1"/>
</dbReference>
<feature type="transmembrane region" description="Helical" evidence="12">
    <location>
        <begin position="421"/>
        <end position="441"/>
    </location>
</feature>
<reference evidence="13 14" key="1">
    <citation type="journal article" date="2013" name="ISME J.">
        <title>Comparative genomics of pathogenic lineages of Vibrio nigripulchritudo identifies virulence-associated traits.</title>
        <authorList>
            <person name="Goudenege D."/>
            <person name="Labreuche Y."/>
            <person name="Krin E."/>
            <person name="Ansquer D."/>
            <person name="Mangenot S."/>
            <person name="Calteau A."/>
            <person name="Medigue C."/>
            <person name="Mazel D."/>
            <person name="Polz M.F."/>
            <person name="Le Roux F."/>
        </authorList>
    </citation>
    <scope>NUCLEOTIDE SEQUENCE [LARGE SCALE GENOMIC DNA]</scope>
    <source>
        <strain evidence="13 14">SOn1</strain>
    </source>
</reference>
<dbReference type="GO" id="GO:0015297">
    <property type="term" value="F:antiporter activity"/>
    <property type="evidence" value="ECO:0007669"/>
    <property type="project" value="InterPro"/>
</dbReference>
<evidence type="ECO:0000256" key="11">
    <source>
        <dbReference type="ARBA" id="ARBA00030855"/>
    </source>
</evidence>
<evidence type="ECO:0000256" key="5">
    <source>
        <dbReference type="ARBA" id="ARBA00022448"/>
    </source>
</evidence>
<feature type="transmembrane region" description="Helical" evidence="12">
    <location>
        <begin position="20"/>
        <end position="44"/>
    </location>
</feature>
<dbReference type="EMBL" id="CAOF01000010">
    <property type="protein sequence ID" value="CCO44277.1"/>
    <property type="molecule type" value="Genomic_DNA"/>
</dbReference>
<comment type="similarity">
    <text evidence="2">Belongs to the multi antimicrobial extrusion (MATE) (TC 2.A.66.1) family. MepA subfamily.</text>
</comment>
<comment type="subcellular location">
    <subcellularLocation>
        <location evidence="1">Cell inner membrane</location>
        <topology evidence="1">Multi-pass membrane protein</topology>
    </subcellularLocation>
</comment>
<evidence type="ECO:0000256" key="9">
    <source>
        <dbReference type="ARBA" id="ARBA00023136"/>
    </source>
</evidence>
<sequence length="458" mass="49642">MSETKFAEDESTKRLANTPVFTLFMQTAVPICIGMLVIGLYGVVDGIFIARWVGADAIGAVSMVFPAQMLISSIGAMVASGTAAILTRLIGEKKLPEAGQIAGNSVLLVSVFSILFFVVGMWQLDSVLEFLAVPPVFYPLAYDYAQPIIVGGAIAVLLPVIGDVFRAEGKAKIMMLLMLTSSVLNIILDYIFIVLLGWGVSGAAWATIIAQLVSLTIAVSLYLRGGTLVRFSFGLHLKFWGSILALGIPVLIAQMGMAIQTGLVNYQFTFMATEEWISAYGILGRLSIFIILPMIAMLISFQTICGFNLGASAFERVQESIKVSLTAMVVYSSLVTVALLVIPEWLLGIFTTESVLIDYGKVIIFATIWGLPLAGINMLATGFYQAKGNARLAMLYSLLRVVLIMSPLLLILPHYFGMNGIFMAIVAADVFSAVITFLFCFKEYRNLSSPELSYVDVK</sequence>
<feature type="transmembrane region" description="Helical" evidence="12">
    <location>
        <begin position="392"/>
        <end position="415"/>
    </location>
</feature>
<keyword evidence="8 12" id="KW-1133">Transmembrane helix</keyword>
<keyword evidence="6" id="KW-1003">Cell membrane</keyword>
<dbReference type="InterPro" id="IPR051327">
    <property type="entry name" value="MATE_MepA_subfamily"/>
</dbReference>
<evidence type="ECO:0000256" key="4">
    <source>
        <dbReference type="ARBA" id="ARBA00022106"/>
    </source>
</evidence>
<name>A0AAV2VHZ2_9VIBR</name>
<feature type="transmembrane region" description="Helical" evidence="12">
    <location>
        <begin position="101"/>
        <end position="124"/>
    </location>
</feature>
<dbReference type="PANTHER" id="PTHR43823">
    <property type="entry name" value="SPORULATION PROTEIN YKVU"/>
    <property type="match status" value="1"/>
</dbReference>
<organism evidence="13 14">
    <name type="scientific">Vibrio nigripulchritudo SOn1</name>
    <dbReference type="NCBI Taxonomy" id="1238450"/>
    <lineage>
        <taxon>Bacteria</taxon>
        <taxon>Pseudomonadati</taxon>
        <taxon>Pseudomonadota</taxon>
        <taxon>Gammaproteobacteria</taxon>
        <taxon>Vibrionales</taxon>
        <taxon>Vibrionaceae</taxon>
        <taxon>Vibrio</taxon>
    </lineage>
</organism>
<keyword evidence="7 12" id="KW-0812">Transmembrane</keyword>
<dbReference type="CDD" id="cd13143">
    <property type="entry name" value="MATE_MepA_like"/>
    <property type="match status" value="1"/>
</dbReference>
<dbReference type="GO" id="GO:0046677">
    <property type="term" value="P:response to antibiotic"/>
    <property type="evidence" value="ECO:0007669"/>
    <property type="project" value="UniProtKB-KW"/>
</dbReference>
<feature type="transmembrane region" description="Helical" evidence="12">
    <location>
        <begin position="243"/>
        <end position="266"/>
    </location>
</feature>
<proteinExistence type="inferred from homology"/>
<evidence type="ECO:0000256" key="12">
    <source>
        <dbReference type="SAM" id="Phobius"/>
    </source>
</evidence>
<dbReference type="Proteomes" id="UP000018211">
    <property type="component" value="Unassembled WGS sequence"/>
</dbReference>
<dbReference type="RefSeq" id="WP_022610200.1">
    <property type="nucleotide sequence ID" value="NZ_LK391965.1"/>
</dbReference>
<feature type="transmembrane region" description="Helical" evidence="12">
    <location>
        <begin position="64"/>
        <end position="89"/>
    </location>
</feature>
<keyword evidence="9 12" id="KW-0472">Membrane</keyword>
<dbReference type="GO" id="GO:0042910">
    <property type="term" value="F:xenobiotic transmembrane transporter activity"/>
    <property type="evidence" value="ECO:0007669"/>
    <property type="project" value="InterPro"/>
</dbReference>
<dbReference type="PIRSF" id="PIRSF006603">
    <property type="entry name" value="DinF"/>
    <property type="match status" value="1"/>
</dbReference>
<evidence type="ECO:0000256" key="10">
    <source>
        <dbReference type="ARBA" id="ARBA00023251"/>
    </source>
</evidence>
<comment type="caution">
    <text evidence="13">The sequence shown here is derived from an EMBL/GenBank/DDBJ whole genome shotgun (WGS) entry which is preliminary data.</text>
</comment>
<evidence type="ECO:0000256" key="6">
    <source>
        <dbReference type="ARBA" id="ARBA00022475"/>
    </source>
</evidence>
<evidence type="ECO:0000313" key="14">
    <source>
        <dbReference type="Proteomes" id="UP000018211"/>
    </source>
</evidence>
<evidence type="ECO:0000313" key="13">
    <source>
        <dbReference type="EMBL" id="CCO44277.1"/>
    </source>
</evidence>
<keyword evidence="10" id="KW-0046">Antibiotic resistance</keyword>
<dbReference type="InterPro" id="IPR002528">
    <property type="entry name" value="MATE_fam"/>
</dbReference>
<feature type="transmembrane region" description="Helical" evidence="12">
    <location>
        <begin position="204"/>
        <end position="223"/>
    </location>
</feature>
<evidence type="ECO:0000256" key="3">
    <source>
        <dbReference type="ARBA" id="ARBA00013489"/>
    </source>
</evidence>
<keyword evidence="5" id="KW-0813">Transport</keyword>
<evidence type="ECO:0000256" key="8">
    <source>
        <dbReference type="ARBA" id="ARBA00022989"/>
    </source>
</evidence>
<feature type="transmembrane region" description="Helical" evidence="12">
    <location>
        <begin position="286"/>
        <end position="311"/>
    </location>
</feature>
<feature type="transmembrane region" description="Helical" evidence="12">
    <location>
        <begin position="323"/>
        <end position="342"/>
    </location>
</feature>
<feature type="transmembrane region" description="Helical" evidence="12">
    <location>
        <begin position="362"/>
        <end position="380"/>
    </location>
</feature>
<dbReference type="AlphaFoldDB" id="A0AAV2VHZ2"/>
<feature type="transmembrane region" description="Helical" evidence="12">
    <location>
        <begin position="144"/>
        <end position="161"/>
    </location>
</feature>
<dbReference type="GO" id="GO:0005886">
    <property type="term" value="C:plasma membrane"/>
    <property type="evidence" value="ECO:0007669"/>
    <property type="project" value="UniProtKB-SubCell"/>
</dbReference>
<gene>
    <name evidence="13" type="ORF">VIBNISOn1_1070050</name>
</gene>
<evidence type="ECO:0000256" key="1">
    <source>
        <dbReference type="ARBA" id="ARBA00004429"/>
    </source>
</evidence>
<evidence type="ECO:0000256" key="7">
    <source>
        <dbReference type="ARBA" id="ARBA00022692"/>
    </source>
</evidence>
<evidence type="ECO:0000256" key="2">
    <source>
        <dbReference type="ARBA" id="ARBA00008417"/>
    </source>
</evidence>
<accession>A0AAV2VHZ2</accession>